<evidence type="ECO:0000256" key="1">
    <source>
        <dbReference type="ARBA" id="ARBA00004370"/>
    </source>
</evidence>
<dbReference type="InterPro" id="IPR036286">
    <property type="entry name" value="LexA/Signal_pep-like_sf"/>
</dbReference>
<dbReference type="Proteomes" id="UP001145072">
    <property type="component" value="Unassembled WGS sequence"/>
</dbReference>
<dbReference type="GO" id="GO:0016020">
    <property type="term" value="C:membrane"/>
    <property type="evidence" value="ECO:0007669"/>
    <property type="project" value="UniProtKB-SubCell"/>
</dbReference>
<proteinExistence type="predicted"/>
<dbReference type="PRINTS" id="PR00728">
    <property type="entry name" value="SIGNALPTASE"/>
</dbReference>
<dbReference type="AlphaFoldDB" id="A0A9X3WIZ0"/>
<reference evidence="8" key="1">
    <citation type="submission" date="2022-06" db="EMBL/GenBank/DDBJ databases">
        <title>Aquibacillus sp. a new bacterium isolated from soil saline samples.</title>
        <authorList>
            <person name="Galisteo C."/>
            <person name="De La Haba R."/>
            <person name="Sanchez-Porro C."/>
            <person name="Ventosa A."/>
        </authorList>
    </citation>
    <scope>NUCLEOTIDE SEQUENCE</scope>
    <source>
        <strain evidence="8">JCM 12387</strain>
    </source>
</reference>
<dbReference type="PANTHER" id="PTHR10806:SF6">
    <property type="entry name" value="SIGNAL PEPTIDASE COMPLEX CATALYTIC SUBUNIT SEC11"/>
    <property type="match status" value="1"/>
</dbReference>
<dbReference type="EC" id="3.4.21.89" evidence="5"/>
<organism evidence="8 9">
    <name type="scientific">Aquibacillus koreensis</name>
    <dbReference type="NCBI Taxonomy" id="279446"/>
    <lineage>
        <taxon>Bacteria</taxon>
        <taxon>Bacillati</taxon>
        <taxon>Bacillota</taxon>
        <taxon>Bacilli</taxon>
        <taxon>Bacillales</taxon>
        <taxon>Bacillaceae</taxon>
        <taxon>Aquibacillus</taxon>
    </lineage>
</organism>
<evidence type="ECO:0000256" key="3">
    <source>
        <dbReference type="ARBA" id="ARBA00022989"/>
    </source>
</evidence>
<keyword evidence="4 7" id="KW-0472">Membrane</keyword>
<dbReference type="SUPFAM" id="SSF51306">
    <property type="entry name" value="LexA/Signal peptidase"/>
    <property type="match status" value="1"/>
</dbReference>
<keyword evidence="3 7" id="KW-1133">Transmembrane helix</keyword>
<accession>A0A9X3WIZ0</accession>
<dbReference type="NCBIfam" id="TIGR02228">
    <property type="entry name" value="sigpep_I_arch"/>
    <property type="match status" value="1"/>
</dbReference>
<dbReference type="CDD" id="cd06462">
    <property type="entry name" value="Peptidase_S24_S26"/>
    <property type="match status" value="1"/>
</dbReference>
<dbReference type="InterPro" id="IPR001733">
    <property type="entry name" value="Peptidase_S26B"/>
</dbReference>
<dbReference type="NCBIfam" id="NF046067">
    <property type="entry name" value="SigPepSipWBacil"/>
    <property type="match status" value="1"/>
</dbReference>
<dbReference type="GO" id="GO:0009003">
    <property type="term" value="F:signal peptidase activity"/>
    <property type="evidence" value="ECO:0007669"/>
    <property type="project" value="UniProtKB-EC"/>
</dbReference>
<keyword evidence="9" id="KW-1185">Reference proteome</keyword>
<dbReference type="PANTHER" id="PTHR10806">
    <property type="entry name" value="SIGNAL PEPTIDASE COMPLEX CATALYTIC SUBUNIT SEC11"/>
    <property type="match status" value="1"/>
</dbReference>
<gene>
    <name evidence="8" type="ORF">NC661_05405</name>
</gene>
<evidence type="ECO:0000256" key="4">
    <source>
        <dbReference type="ARBA" id="ARBA00023136"/>
    </source>
</evidence>
<evidence type="ECO:0000256" key="5">
    <source>
        <dbReference type="NCBIfam" id="TIGR02228"/>
    </source>
</evidence>
<protein>
    <recommendedName>
        <fullName evidence="5">Signal peptidase I</fullName>
        <ecNumber evidence="5">3.4.21.89</ecNumber>
    </recommendedName>
</protein>
<evidence type="ECO:0000313" key="9">
    <source>
        <dbReference type="Proteomes" id="UP001145072"/>
    </source>
</evidence>
<dbReference type="EMBL" id="JAMQJZ010000003">
    <property type="protein sequence ID" value="MDC3419803.1"/>
    <property type="molecule type" value="Genomic_DNA"/>
</dbReference>
<keyword evidence="2 7" id="KW-0812">Transmembrane</keyword>
<evidence type="ECO:0000313" key="8">
    <source>
        <dbReference type="EMBL" id="MDC3419803.1"/>
    </source>
</evidence>
<sequence length="223" mass="24541">MNIRLLGKWVSSLITIILFVTLVAMAFIVISARASGGEPQIAGYQLKTVLSGSMEPEMKTGSIIAVKPGGDMTRFQKEDVITFVNEDEVLVTHRVIDVVQSGENVMYQTKGDNNNGPDPTLVLSDNVVAEYKGFTIPYIGYLANFAQSKEGSAILLVLPGILLLAYAGFTIWKSLSQLDTKDKNEDKIEEEQKEPEESIISSNNNGGLYRPVRVIKQDEKNNI</sequence>
<feature type="region of interest" description="Disordered" evidence="6">
    <location>
        <begin position="182"/>
        <end position="207"/>
    </location>
</feature>
<comment type="subcellular location">
    <subcellularLocation>
        <location evidence="1">Membrane</location>
    </subcellularLocation>
</comment>
<feature type="transmembrane region" description="Helical" evidence="7">
    <location>
        <begin position="6"/>
        <end position="30"/>
    </location>
</feature>
<feature type="transmembrane region" description="Helical" evidence="7">
    <location>
        <begin position="153"/>
        <end position="172"/>
    </location>
</feature>
<name>A0A9X3WIZ0_9BACI</name>
<evidence type="ECO:0000256" key="6">
    <source>
        <dbReference type="SAM" id="MobiDB-lite"/>
    </source>
</evidence>
<evidence type="ECO:0000256" key="7">
    <source>
        <dbReference type="SAM" id="Phobius"/>
    </source>
</evidence>
<dbReference type="RefSeq" id="WP_259866448.1">
    <property type="nucleotide sequence ID" value="NZ_JAMQJZ010000003.1"/>
</dbReference>
<keyword evidence="8" id="KW-0378">Hydrolase</keyword>
<dbReference type="GO" id="GO:0004252">
    <property type="term" value="F:serine-type endopeptidase activity"/>
    <property type="evidence" value="ECO:0007669"/>
    <property type="project" value="UniProtKB-UniRule"/>
</dbReference>
<comment type="caution">
    <text evidence="8">The sequence shown here is derived from an EMBL/GenBank/DDBJ whole genome shotgun (WGS) entry which is preliminary data.</text>
</comment>
<dbReference type="GO" id="GO:0006465">
    <property type="term" value="P:signal peptide processing"/>
    <property type="evidence" value="ECO:0007669"/>
    <property type="project" value="UniProtKB-UniRule"/>
</dbReference>
<evidence type="ECO:0000256" key="2">
    <source>
        <dbReference type="ARBA" id="ARBA00022692"/>
    </source>
</evidence>